<organism evidence="1 2">
    <name type="scientific">Mythimna loreyi</name>
    <dbReference type="NCBI Taxonomy" id="667449"/>
    <lineage>
        <taxon>Eukaryota</taxon>
        <taxon>Metazoa</taxon>
        <taxon>Ecdysozoa</taxon>
        <taxon>Arthropoda</taxon>
        <taxon>Hexapoda</taxon>
        <taxon>Insecta</taxon>
        <taxon>Pterygota</taxon>
        <taxon>Neoptera</taxon>
        <taxon>Endopterygota</taxon>
        <taxon>Lepidoptera</taxon>
        <taxon>Glossata</taxon>
        <taxon>Ditrysia</taxon>
        <taxon>Noctuoidea</taxon>
        <taxon>Noctuidae</taxon>
        <taxon>Noctuinae</taxon>
        <taxon>Hadenini</taxon>
        <taxon>Mythimna</taxon>
    </lineage>
</organism>
<proteinExistence type="predicted"/>
<evidence type="ECO:0000313" key="2">
    <source>
        <dbReference type="Proteomes" id="UP001231649"/>
    </source>
</evidence>
<name>A0ACC2R875_9NEOP</name>
<protein>
    <submittedName>
        <fullName evidence="1">Uncharacterized protein</fullName>
    </submittedName>
</protein>
<dbReference type="Proteomes" id="UP001231649">
    <property type="component" value="Chromosome 5"/>
</dbReference>
<gene>
    <name evidence="1" type="ORF">PYW08_014258</name>
</gene>
<keyword evidence="2" id="KW-1185">Reference proteome</keyword>
<reference evidence="1" key="1">
    <citation type="submission" date="2023-03" db="EMBL/GenBank/DDBJ databases">
        <title>Chromosome-level genomes of two armyworms, Mythimna separata and Mythimna loreyi, provide insights into the biosynthesis and reception of sex pheromones.</title>
        <authorList>
            <person name="Zhao H."/>
        </authorList>
    </citation>
    <scope>NUCLEOTIDE SEQUENCE</scope>
    <source>
        <strain evidence="1">BeijingLab</strain>
    </source>
</reference>
<comment type="caution">
    <text evidence="1">The sequence shown here is derived from an EMBL/GenBank/DDBJ whole genome shotgun (WGS) entry which is preliminary data.</text>
</comment>
<sequence>MPGGGNLVRAERFRKAPRTPRTSHARYYYTRSLVLDSPVKKRPHTPRIRLTCLTIATLWKMPAEQTLYSE</sequence>
<evidence type="ECO:0000313" key="1">
    <source>
        <dbReference type="EMBL" id="KAJ8735008.1"/>
    </source>
</evidence>
<dbReference type="EMBL" id="CM056781">
    <property type="protein sequence ID" value="KAJ8735008.1"/>
    <property type="molecule type" value="Genomic_DNA"/>
</dbReference>
<accession>A0ACC2R875</accession>